<dbReference type="InterPro" id="IPR005079">
    <property type="entry name" value="Peptidase_C45_hydrolase"/>
</dbReference>
<gene>
    <name evidence="2" type="ORF">ACFP1K_35720</name>
</gene>
<dbReference type="EMBL" id="JBHSRF010000092">
    <property type="protein sequence ID" value="MFC6086563.1"/>
    <property type="molecule type" value="Genomic_DNA"/>
</dbReference>
<keyword evidence="2" id="KW-0808">Transferase</keyword>
<keyword evidence="3" id="KW-1185">Reference proteome</keyword>
<dbReference type="InterPro" id="IPR047794">
    <property type="entry name" value="C45_proenzyme-like"/>
</dbReference>
<feature type="domain" description="Peptidase C45 hydrolase" evidence="1">
    <location>
        <begin position="131"/>
        <end position="358"/>
    </location>
</feature>
<evidence type="ECO:0000313" key="3">
    <source>
        <dbReference type="Proteomes" id="UP001596137"/>
    </source>
</evidence>
<organism evidence="2 3">
    <name type="scientific">Sphaerisporangium aureirubrum</name>
    <dbReference type="NCBI Taxonomy" id="1544736"/>
    <lineage>
        <taxon>Bacteria</taxon>
        <taxon>Bacillati</taxon>
        <taxon>Actinomycetota</taxon>
        <taxon>Actinomycetes</taxon>
        <taxon>Streptosporangiales</taxon>
        <taxon>Streptosporangiaceae</taxon>
        <taxon>Sphaerisporangium</taxon>
    </lineage>
</organism>
<keyword evidence="2" id="KW-0012">Acyltransferase</keyword>
<dbReference type="Gene3D" id="1.10.10.2120">
    <property type="match status" value="1"/>
</dbReference>
<dbReference type="PANTHER" id="PTHR34180">
    <property type="entry name" value="PEPTIDASE C45"/>
    <property type="match status" value="1"/>
</dbReference>
<dbReference type="InterPro" id="IPR047801">
    <property type="entry name" value="Peptidase_C45"/>
</dbReference>
<dbReference type="NCBIfam" id="NF040521">
    <property type="entry name" value="C45_proenzyme"/>
    <property type="match status" value="1"/>
</dbReference>
<dbReference type="Proteomes" id="UP001596137">
    <property type="component" value="Unassembled WGS sequence"/>
</dbReference>
<dbReference type="GO" id="GO:0016746">
    <property type="term" value="F:acyltransferase activity"/>
    <property type="evidence" value="ECO:0007669"/>
    <property type="project" value="UniProtKB-KW"/>
</dbReference>
<accession>A0ABW1NT80</accession>
<protein>
    <submittedName>
        <fullName evidence="2">C45 family autoproteolytic acyltransferase/hydrolase</fullName>
    </submittedName>
</protein>
<comment type="caution">
    <text evidence="2">The sequence shown here is derived from an EMBL/GenBank/DDBJ whole genome shotgun (WGS) entry which is preliminary data.</text>
</comment>
<sequence>MASTARPGFPIVQVDGPPRRRGEQYGALARMRIRHAIDGYAATFAHYAGWDWDTVRRRADRFAPIIGDFSPASLAEIHGIADGAGVEPADVLALNTRSEIMFAARDGSPRPLPAGECTSFAVLPEAAATGGLVMGQNWDWLGHARRTAVLLRVRRDDGPGFVTLVEAGLLAKVGMNEDGVGLCTNTLIGDGDEGRLGVPYHLLLRSVLDSSSGAEAAARVAGADRAGSANYLIGDTTGFVRDLETTPTRGAARVGEIAPTGGVLAHANHFLSPGLTGQDVYLRGKPHSLVRQRNITGGLAALGRPDVPGLQATLADHRDAPDSVCQHPRESTHPIERTETIAGVVMEVDRGVMHLAAGPPCTAPWHTLKP</sequence>
<name>A0ABW1NT80_9ACTN</name>
<reference evidence="3" key="1">
    <citation type="journal article" date="2019" name="Int. J. Syst. Evol. Microbiol.">
        <title>The Global Catalogue of Microorganisms (GCM) 10K type strain sequencing project: providing services to taxonomists for standard genome sequencing and annotation.</title>
        <authorList>
            <consortium name="The Broad Institute Genomics Platform"/>
            <consortium name="The Broad Institute Genome Sequencing Center for Infectious Disease"/>
            <person name="Wu L."/>
            <person name="Ma J."/>
        </authorList>
    </citation>
    <scope>NUCLEOTIDE SEQUENCE [LARGE SCALE GENOMIC DNA]</scope>
    <source>
        <strain evidence="3">JCM 30346</strain>
    </source>
</reference>
<proteinExistence type="predicted"/>
<dbReference type="PANTHER" id="PTHR34180:SF1">
    <property type="entry name" value="BETA-ALANYL-DOPAMINE_CARCININE HYDROLASE"/>
    <property type="match status" value="1"/>
</dbReference>
<dbReference type="RefSeq" id="WP_380761883.1">
    <property type="nucleotide sequence ID" value="NZ_JBHSRF010000092.1"/>
</dbReference>
<dbReference type="Pfam" id="PF03417">
    <property type="entry name" value="AAT"/>
    <property type="match status" value="1"/>
</dbReference>
<evidence type="ECO:0000259" key="1">
    <source>
        <dbReference type="Pfam" id="PF03417"/>
    </source>
</evidence>
<evidence type="ECO:0000313" key="2">
    <source>
        <dbReference type="EMBL" id="MFC6086563.1"/>
    </source>
</evidence>
<dbReference type="Gene3D" id="3.60.60.10">
    <property type="entry name" value="Penicillin V Acylase, Chain A"/>
    <property type="match status" value="1"/>
</dbReference>